<feature type="compositionally biased region" description="Basic and acidic residues" evidence="1">
    <location>
        <begin position="117"/>
        <end position="128"/>
    </location>
</feature>
<evidence type="ECO:0000313" key="3">
    <source>
        <dbReference type="Proteomes" id="UP000662914"/>
    </source>
</evidence>
<reference evidence="2" key="1">
    <citation type="journal article" name="DNA Res.">
        <title>The physiological potential of anammox bacteria as revealed by their core genome structure.</title>
        <authorList>
            <person name="Okubo T."/>
            <person name="Toyoda A."/>
            <person name="Fukuhara K."/>
            <person name="Uchiyama I."/>
            <person name="Harigaya Y."/>
            <person name="Kuroiwa M."/>
            <person name="Suzuki T."/>
            <person name="Murakami Y."/>
            <person name="Suwa Y."/>
            <person name="Takami H."/>
        </authorList>
    </citation>
    <scope>NUCLEOTIDE SEQUENCE</scope>
    <source>
        <strain evidence="2">317325-3</strain>
    </source>
</reference>
<evidence type="ECO:0008006" key="4">
    <source>
        <dbReference type="Google" id="ProtNLM"/>
    </source>
</evidence>
<evidence type="ECO:0000313" key="2">
    <source>
        <dbReference type="EMBL" id="BBO21899.1"/>
    </source>
</evidence>
<proteinExistence type="predicted"/>
<evidence type="ECO:0000256" key="1">
    <source>
        <dbReference type="SAM" id="MobiDB-lite"/>
    </source>
</evidence>
<gene>
    <name evidence="2" type="ORF">DSYM_25980</name>
</gene>
<protein>
    <recommendedName>
        <fullName evidence="4">DUF3617 domain-containing protein</fullName>
    </recommendedName>
</protein>
<name>A0A809R2W7_9PROT</name>
<dbReference type="EMBL" id="AP021857">
    <property type="protein sequence ID" value="BBO21899.1"/>
    <property type="molecule type" value="Genomic_DNA"/>
</dbReference>
<feature type="region of interest" description="Disordered" evidence="1">
    <location>
        <begin position="117"/>
        <end position="144"/>
    </location>
</feature>
<organism evidence="2 3">
    <name type="scientific">Candidatus Desulfobacillus denitrificans</name>
    <dbReference type="NCBI Taxonomy" id="2608985"/>
    <lineage>
        <taxon>Bacteria</taxon>
        <taxon>Pseudomonadati</taxon>
        <taxon>Pseudomonadota</taxon>
        <taxon>Betaproteobacteria</taxon>
        <taxon>Candidatus Desulfobacillus</taxon>
    </lineage>
</organism>
<dbReference type="InterPro" id="IPR022061">
    <property type="entry name" value="DUF3617"/>
</dbReference>
<dbReference type="Pfam" id="PF12276">
    <property type="entry name" value="DUF3617"/>
    <property type="match status" value="1"/>
</dbReference>
<dbReference type="AlphaFoldDB" id="A0A809R2W7"/>
<accession>A0A809R2W7</accession>
<dbReference type="KEGG" id="ddz:DSYM_25980"/>
<feature type="compositionally biased region" description="Polar residues" evidence="1">
    <location>
        <begin position="133"/>
        <end position="144"/>
    </location>
</feature>
<dbReference type="Proteomes" id="UP000662914">
    <property type="component" value="Chromosome"/>
</dbReference>
<sequence>MTDSCTAPALAQCRHRQPDRENAMRKAIVILALPLFTAPALADGMKAGLWEIKTLKQVMDGRDMKAQMDAAQAQMQQQMASLPPDQRKQMEAMLRQQGVSAGQGAMRICISPEAARREEPMLDPEGRCKPTKMSRSGSTTRFEFDCTSNGHRSVGKGESTFSGNTIHTRMDMTTMDATGRHTMQTESQMNYLGPDCKGLAPVGAPRR</sequence>